<name>V4CIM1_LOTGI</name>
<dbReference type="CTD" id="20230727"/>
<sequence length="63" mass="7074">DEITDCKDTTQLAIFVRDVDEHLNVTDKLLSLQSMKDTTTGLDILTEVLKAAEKFNLDRSTFG</sequence>
<reference evidence="1 2" key="1">
    <citation type="journal article" date="2013" name="Nature">
        <title>Insights into bilaterian evolution from three spiralian genomes.</title>
        <authorList>
            <person name="Simakov O."/>
            <person name="Marletaz F."/>
            <person name="Cho S.J."/>
            <person name="Edsinger-Gonzales E."/>
            <person name="Havlak P."/>
            <person name="Hellsten U."/>
            <person name="Kuo D.H."/>
            <person name="Larsson T."/>
            <person name="Lv J."/>
            <person name="Arendt D."/>
            <person name="Savage R."/>
            <person name="Osoegawa K."/>
            <person name="de Jong P."/>
            <person name="Grimwood J."/>
            <person name="Chapman J.A."/>
            <person name="Shapiro H."/>
            <person name="Aerts A."/>
            <person name="Otillar R.P."/>
            <person name="Terry A.Y."/>
            <person name="Boore J.L."/>
            <person name="Grigoriev I.V."/>
            <person name="Lindberg D.R."/>
            <person name="Seaver E.C."/>
            <person name="Weisblat D.A."/>
            <person name="Putnam N.H."/>
            <person name="Rokhsar D.S."/>
        </authorList>
    </citation>
    <scope>NUCLEOTIDE SEQUENCE [LARGE SCALE GENOMIC DNA]</scope>
</reference>
<gene>
    <name evidence="1" type="ORF">LOTGIDRAFT_111480</name>
</gene>
<dbReference type="RefSeq" id="XP_009047183.1">
    <property type="nucleotide sequence ID" value="XM_009048935.1"/>
</dbReference>
<protein>
    <submittedName>
        <fullName evidence="1">Uncharacterized protein</fullName>
    </submittedName>
</protein>
<dbReference type="HOGENOM" id="CLU_2892474_0_0_1"/>
<proteinExistence type="predicted"/>
<dbReference type="AlphaFoldDB" id="V4CIM1"/>
<keyword evidence="2" id="KW-1185">Reference proteome</keyword>
<dbReference type="GeneID" id="20230727"/>
<dbReference type="Proteomes" id="UP000030746">
    <property type="component" value="Unassembled WGS sequence"/>
</dbReference>
<evidence type="ECO:0000313" key="2">
    <source>
        <dbReference type="Proteomes" id="UP000030746"/>
    </source>
</evidence>
<organism evidence="1 2">
    <name type="scientific">Lottia gigantea</name>
    <name type="common">Giant owl limpet</name>
    <dbReference type="NCBI Taxonomy" id="225164"/>
    <lineage>
        <taxon>Eukaryota</taxon>
        <taxon>Metazoa</taxon>
        <taxon>Spiralia</taxon>
        <taxon>Lophotrochozoa</taxon>
        <taxon>Mollusca</taxon>
        <taxon>Gastropoda</taxon>
        <taxon>Patellogastropoda</taxon>
        <taxon>Lottioidea</taxon>
        <taxon>Lottiidae</taxon>
        <taxon>Lottia</taxon>
    </lineage>
</organism>
<evidence type="ECO:0000313" key="1">
    <source>
        <dbReference type="EMBL" id="ESP02025.1"/>
    </source>
</evidence>
<dbReference type="EMBL" id="KB200329">
    <property type="protein sequence ID" value="ESP02025.1"/>
    <property type="molecule type" value="Genomic_DNA"/>
</dbReference>
<dbReference type="OrthoDB" id="10068441at2759"/>
<accession>V4CIM1</accession>
<dbReference type="KEGG" id="lgi:LOTGIDRAFT_111480"/>
<feature type="non-terminal residue" evidence="1">
    <location>
        <position position="1"/>
    </location>
</feature>